<dbReference type="Pfam" id="PF07978">
    <property type="entry name" value="NIPSNAP"/>
    <property type="match status" value="1"/>
</dbReference>
<evidence type="ECO:0000313" key="2">
    <source>
        <dbReference type="EMBL" id="MCR9016004.1"/>
    </source>
</evidence>
<dbReference type="Gene3D" id="3.30.70.100">
    <property type="match status" value="2"/>
</dbReference>
<dbReference type="RefSeq" id="WP_258423860.1">
    <property type="nucleotide sequence ID" value="NZ_JANSUY010000011.1"/>
</dbReference>
<dbReference type="InterPro" id="IPR012577">
    <property type="entry name" value="NIPSNAP"/>
</dbReference>
<evidence type="ECO:0000313" key="3">
    <source>
        <dbReference type="Proteomes" id="UP001142175"/>
    </source>
</evidence>
<organism evidence="2 3">
    <name type="scientific">Aquiflexum gelatinilyticum</name>
    <dbReference type="NCBI Taxonomy" id="2961943"/>
    <lineage>
        <taxon>Bacteria</taxon>
        <taxon>Pseudomonadati</taxon>
        <taxon>Bacteroidota</taxon>
        <taxon>Cytophagia</taxon>
        <taxon>Cytophagales</taxon>
        <taxon>Cyclobacteriaceae</taxon>
        <taxon>Aquiflexum</taxon>
    </lineage>
</organism>
<reference evidence="2" key="1">
    <citation type="submission" date="2022-08" db="EMBL/GenBank/DDBJ databases">
        <authorList>
            <person name="Zhang D."/>
        </authorList>
    </citation>
    <scope>NUCLEOTIDE SEQUENCE</scope>
    <source>
        <strain evidence="2">XJ19-11</strain>
    </source>
</reference>
<dbReference type="AlphaFoldDB" id="A0A9X2PAE3"/>
<feature type="domain" description="NIPSNAP" evidence="1">
    <location>
        <begin position="157"/>
        <end position="259"/>
    </location>
</feature>
<protein>
    <submittedName>
        <fullName evidence="2">NIPSNAP family protein</fullName>
    </submittedName>
</protein>
<dbReference type="InterPro" id="IPR011008">
    <property type="entry name" value="Dimeric_a/b-barrel"/>
</dbReference>
<comment type="caution">
    <text evidence="2">The sequence shown here is derived from an EMBL/GenBank/DDBJ whole genome shotgun (WGS) entry which is preliminary data.</text>
</comment>
<dbReference type="Proteomes" id="UP001142175">
    <property type="component" value="Unassembled WGS sequence"/>
</dbReference>
<gene>
    <name evidence="2" type="ORF">NU887_13240</name>
</gene>
<dbReference type="EMBL" id="JANSUY010000011">
    <property type="protein sequence ID" value="MCR9016004.1"/>
    <property type="molecule type" value="Genomic_DNA"/>
</dbReference>
<proteinExistence type="predicted"/>
<evidence type="ECO:0000259" key="1">
    <source>
        <dbReference type="Pfam" id="PF07978"/>
    </source>
</evidence>
<accession>A0A9X2PAE3</accession>
<keyword evidence="3" id="KW-1185">Reference proteome</keyword>
<name>A0A9X2PAE3_9BACT</name>
<sequence>MKIKTSLPILLGIICFFFASELLAQSTKRDYYELRIYHIENQNQESQIDNYLQNALLPALHRNGIEKVGVFKPIAIQPDAGKKVYVWIPYKSLKQYVSLQSKLDKDAAYLVAGKDYINAPHNNPPYKRIETAFLQAFSGMARFMESKVEGPKKDRIYELRSYEAATERLYRQKVKMFNEGEIDIFFKLDFNPVFFAETLAGAQMPNLMYMTTFTNMESRDAHWKAFGTDPDWDRMKVMEEYQNTVSKNDTRLLYPTDYSDI</sequence>
<dbReference type="SUPFAM" id="SSF54909">
    <property type="entry name" value="Dimeric alpha+beta barrel"/>
    <property type="match status" value="2"/>
</dbReference>